<proteinExistence type="predicted"/>
<dbReference type="AlphaFoldDB" id="A0A2V1IZP2"/>
<organism evidence="1 2">
    <name type="scientific">Paramuribaculum intestinale</name>
    <dbReference type="NCBI Taxonomy" id="2094151"/>
    <lineage>
        <taxon>Bacteria</taxon>
        <taxon>Pseudomonadati</taxon>
        <taxon>Bacteroidota</taxon>
        <taxon>Bacteroidia</taxon>
        <taxon>Bacteroidales</taxon>
        <taxon>Muribaculaceae</taxon>
        <taxon>Paramuribaculum</taxon>
    </lineage>
</organism>
<evidence type="ECO:0000313" key="2">
    <source>
        <dbReference type="Proteomes" id="UP000244925"/>
    </source>
</evidence>
<sequence length="131" mass="14717">MAEKQYNTKVSLTTTATDNRNRQYKFNIEFYIFAEGDRQIAYCPSLDLSTSGASFNDAVSAFYECFQLYIETCVDNGTLFDDLVAHGWKITQRTLRAPAFSTLLKKPELKHLVNSGIGFEKIVAPAQIAMA</sequence>
<dbReference type="SUPFAM" id="SSF143100">
    <property type="entry name" value="TTHA1013/TTHA0281-like"/>
    <property type="match status" value="1"/>
</dbReference>
<evidence type="ECO:0000313" key="1">
    <source>
        <dbReference type="EMBL" id="PWB09638.1"/>
    </source>
</evidence>
<reference evidence="2" key="1">
    <citation type="submission" date="2018-02" db="EMBL/GenBank/DDBJ databases">
        <authorList>
            <person name="Clavel T."/>
            <person name="Strowig T."/>
        </authorList>
    </citation>
    <scope>NUCLEOTIDE SEQUENCE [LARGE SCALE GENOMIC DNA]</scope>
    <source>
        <strain evidence="2">DSM 100764</strain>
    </source>
</reference>
<keyword evidence="2" id="KW-1185">Reference proteome</keyword>
<dbReference type="Proteomes" id="UP000244925">
    <property type="component" value="Unassembled WGS sequence"/>
</dbReference>
<name>A0A2V1IZP2_9BACT</name>
<dbReference type="GeneID" id="93424151"/>
<accession>A0A2V1IZP2</accession>
<comment type="caution">
    <text evidence="1">The sequence shown here is derived from an EMBL/GenBank/DDBJ whole genome shotgun (WGS) entry which is preliminary data.</text>
</comment>
<dbReference type="RefSeq" id="WP_107034690.1">
    <property type="nucleotide sequence ID" value="NZ_CP098825.1"/>
</dbReference>
<protein>
    <submittedName>
        <fullName evidence="1">Uncharacterized protein</fullName>
    </submittedName>
</protein>
<dbReference type="EMBL" id="PUBV01000001">
    <property type="protein sequence ID" value="PWB09638.1"/>
    <property type="molecule type" value="Genomic_DNA"/>
</dbReference>
<gene>
    <name evidence="1" type="ORF">C5O25_00055</name>
</gene>
<dbReference type="InterPro" id="IPR035069">
    <property type="entry name" value="TTHA1013/TTHA0281-like"/>
</dbReference>